<evidence type="ECO:0000313" key="3">
    <source>
        <dbReference type="Proteomes" id="UP001374535"/>
    </source>
</evidence>
<evidence type="ECO:0000313" key="2">
    <source>
        <dbReference type="EMBL" id="WVY96150.1"/>
    </source>
</evidence>
<evidence type="ECO:0000256" key="1">
    <source>
        <dbReference type="SAM" id="MobiDB-lite"/>
    </source>
</evidence>
<accession>A0AAQ3MSF0</accession>
<organism evidence="2 3">
    <name type="scientific">Vigna mungo</name>
    <name type="common">Black gram</name>
    <name type="synonym">Phaseolus mungo</name>
    <dbReference type="NCBI Taxonomy" id="3915"/>
    <lineage>
        <taxon>Eukaryota</taxon>
        <taxon>Viridiplantae</taxon>
        <taxon>Streptophyta</taxon>
        <taxon>Embryophyta</taxon>
        <taxon>Tracheophyta</taxon>
        <taxon>Spermatophyta</taxon>
        <taxon>Magnoliopsida</taxon>
        <taxon>eudicotyledons</taxon>
        <taxon>Gunneridae</taxon>
        <taxon>Pentapetalae</taxon>
        <taxon>rosids</taxon>
        <taxon>fabids</taxon>
        <taxon>Fabales</taxon>
        <taxon>Fabaceae</taxon>
        <taxon>Papilionoideae</taxon>
        <taxon>50 kb inversion clade</taxon>
        <taxon>NPAAA clade</taxon>
        <taxon>indigoferoid/millettioid clade</taxon>
        <taxon>Phaseoleae</taxon>
        <taxon>Vigna</taxon>
    </lineage>
</organism>
<dbReference type="AlphaFoldDB" id="A0AAQ3MSF0"/>
<keyword evidence="3" id="KW-1185">Reference proteome</keyword>
<name>A0AAQ3MSF0_VIGMU</name>
<feature type="region of interest" description="Disordered" evidence="1">
    <location>
        <begin position="1"/>
        <end position="23"/>
    </location>
</feature>
<dbReference type="Proteomes" id="UP001374535">
    <property type="component" value="Chromosome 9"/>
</dbReference>
<gene>
    <name evidence="2" type="ORF">V8G54_028301</name>
</gene>
<dbReference type="EMBL" id="CP144692">
    <property type="protein sequence ID" value="WVY96150.1"/>
    <property type="molecule type" value="Genomic_DNA"/>
</dbReference>
<reference evidence="2 3" key="1">
    <citation type="journal article" date="2023" name="Life. Sci Alliance">
        <title>Evolutionary insights into 3D genome organization and epigenetic landscape of Vigna mungo.</title>
        <authorList>
            <person name="Junaid A."/>
            <person name="Singh B."/>
            <person name="Bhatia S."/>
        </authorList>
    </citation>
    <scope>NUCLEOTIDE SEQUENCE [LARGE SCALE GENOMIC DNA]</scope>
    <source>
        <strain evidence="2">Urdbean</strain>
    </source>
</reference>
<sequence length="159" mass="17280">MPSFSRMWSEPVPKLSSPQTDKFPASIRFPKNFQPVGTSKKGRLSFSATRSRAPLVGIDRARPFTPFLKYGIASVLAAITATESEGVTKKLLPRIIFLSPSPSLAAPKSGPFSAYRMFTRSFAYVRLGSGWPCPKSSKGIPLEIESRLAPSLSTKMGLA</sequence>
<protein>
    <submittedName>
        <fullName evidence="2">Uncharacterized protein</fullName>
    </submittedName>
</protein>
<proteinExistence type="predicted"/>